<feature type="transmembrane region" description="Helical" evidence="2">
    <location>
        <begin position="74"/>
        <end position="95"/>
    </location>
</feature>
<dbReference type="KEGG" id="ccro:CMC5_044570"/>
<sequence>MQISQKSGLFGGVALTAGATVLLEIVLTRLYSAIYGHHLAFLAISLSLFGVGLGGVLLYIFPSLARPPRLFARLAALAALASAGTVGSLILLLYLKPIQDLEPRALLQVAVIYLATSIPFVLSGIVIAAAIRHAARDMARLYLVDLVAAALGGVAAIAALRVGAPRAALIVAIVFALGSILFWLGTRAPAGAISPTERRGSGSLVATFALGSVVLLLGDLGAPWLKLPNLRWVSLDRVELQAWNELSLITVDRPRKGMAWMRLDGSAATAILDAKTTPQLHPDELGYVLHKGQGPSLIIGAGGGRDIRAALRAGQTDIHAAEINPAIVDKVMRGRYAEFSGNLFDKPEVHVVVADGRSYARRAPVQFRNIVISLVDTWAASSVGALSLSENSLYTVEAFRDFLDHLTPEGTLVVNRWDGEFDRLLNLGRAALQSAGIAEPKDHLFACSHDRSTALLIKRTPLTRTEIHALRTHCRKNKFPEAFAPDRPGSDQRRLLATPTEARSVERDATTDLTPPTDDRPFFFYTVPLRKLPEVLRDVKLLKSEQNGLLTLVSLFVVSALLALLFLVAPLLARRTPVVRTPDRGPRLRALLFFLSLGAGFVLVEIALVQHFVLLLGHPVYALSAVLVILLLSAGIGSLLTARVHAFHAAFAASWRAQLLVVLLTAAAFGLGPLLGWGLDLSFAARLGLTALVLTPLGLLMGSQAPLGVKLVLTRAPALLPWCWGLNGVASVVGIAAGTLIAMNLGYSAVLLLGGLTYLIASAVVPPPGDEPEAQEA</sequence>
<name>A0A0K1EHH3_CHOCO</name>
<feature type="transmembrane region" description="Helical" evidence="2">
    <location>
        <begin position="719"/>
        <end position="741"/>
    </location>
</feature>
<dbReference type="OrthoDB" id="8540330at2"/>
<evidence type="ECO:0000313" key="3">
    <source>
        <dbReference type="EMBL" id="AKT40304.1"/>
    </source>
</evidence>
<dbReference type="RefSeq" id="WP_050432254.1">
    <property type="nucleotide sequence ID" value="NZ_CP012159.1"/>
</dbReference>
<feature type="transmembrane region" description="Helical" evidence="2">
    <location>
        <begin position="141"/>
        <end position="160"/>
    </location>
</feature>
<feature type="transmembrane region" description="Helical" evidence="2">
    <location>
        <begin position="7"/>
        <end position="27"/>
    </location>
</feature>
<keyword evidence="2" id="KW-0472">Membrane</keyword>
<dbReference type="Gene3D" id="3.40.50.150">
    <property type="entry name" value="Vaccinia Virus protein VP39"/>
    <property type="match status" value="1"/>
</dbReference>
<accession>A0A0K1EHH3</accession>
<keyword evidence="2" id="KW-1133">Transmembrane helix</keyword>
<dbReference type="SUPFAM" id="SSF53335">
    <property type="entry name" value="S-adenosyl-L-methionine-dependent methyltransferases"/>
    <property type="match status" value="1"/>
</dbReference>
<protein>
    <recommendedName>
        <fullName evidence="5">Spermidine synthase</fullName>
    </recommendedName>
</protein>
<evidence type="ECO:0000256" key="2">
    <source>
        <dbReference type="SAM" id="Phobius"/>
    </source>
</evidence>
<dbReference type="EMBL" id="CP012159">
    <property type="protein sequence ID" value="AKT40304.1"/>
    <property type="molecule type" value="Genomic_DNA"/>
</dbReference>
<organism evidence="3 4">
    <name type="scientific">Chondromyces crocatus</name>
    <dbReference type="NCBI Taxonomy" id="52"/>
    <lineage>
        <taxon>Bacteria</taxon>
        <taxon>Pseudomonadati</taxon>
        <taxon>Myxococcota</taxon>
        <taxon>Polyangia</taxon>
        <taxon>Polyangiales</taxon>
        <taxon>Polyangiaceae</taxon>
        <taxon>Chondromyces</taxon>
    </lineage>
</organism>
<gene>
    <name evidence="3" type="ORF">CMC5_044570</name>
</gene>
<feature type="transmembrane region" description="Helical" evidence="2">
    <location>
        <begin position="107"/>
        <end position="129"/>
    </location>
</feature>
<proteinExistence type="predicted"/>
<feature type="transmembrane region" description="Helical" evidence="2">
    <location>
        <begin position="549"/>
        <end position="569"/>
    </location>
</feature>
<feature type="transmembrane region" description="Helical" evidence="2">
    <location>
        <begin position="39"/>
        <end position="62"/>
    </location>
</feature>
<dbReference type="STRING" id="52.CMC5_044570"/>
<evidence type="ECO:0000256" key="1">
    <source>
        <dbReference type="SAM" id="MobiDB-lite"/>
    </source>
</evidence>
<evidence type="ECO:0000313" key="4">
    <source>
        <dbReference type="Proteomes" id="UP000067626"/>
    </source>
</evidence>
<dbReference type="AlphaFoldDB" id="A0A0K1EHH3"/>
<feature type="transmembrane region" description="Helical" evidence="2">
    <location>
        <begin position="590"/>
        <end position="614"/>
    </location>
</feature>
<feature type="transmembrane region" description="Helical" evidence="2">
    <location>
        <begin position="747"/>
        <end position="765"/>
    </location>
</feature>
<feature type="region of interest" description="Disordered" evidence="1">
    <location>
        <begin position="481"/>
        <end position="511"/>
    </location>
</feature>
<keyword evidence="2" id="KW-0812">Transmembrane</keyword>
<feature type="transmembrane region" description="Helical" evidence="2">
    <location>
        <begin position="166"/>
        <end position="184"/>
    </location>
</feature>
<dbReference type="Proteomes" id="UP000067626">
    <property type="component" value="Chromosome"/>
</dbReference>
<feature type="transmembrane region" description="Helical" evidence="2">
    <location>
        <begin position="204"/>
        <end position="225"/>
    </location>
</feature>
<evidence type="ECO:0008006" key="5">
    <source>
        <dbReference type="Google" id="ProtNLM"/>
    </source>
</evidence>
<dbReference type="InterPro" id="IPR029063">
    <property type="entry name" value="SAM-dependent_MTases_sf"/>
</dbReference>
<dbReference type="PRINTS" id="PR00173">
    <property type="entry name" value="EDTRNSPORT"/>
</dbReference>
<feature type="transmembrane region" description="Helical" evidence="2">
    <location>
        <begin position="657"/>
        <end position="677"/>
    </location>
</feature>
<keyword evidence="4" id="KW-1185">Reference proteome</keyword>
<reference evidence="3 4" key="1">
    <citation type="submission" date="2015-07" db="EMBL/GenBank/DDBJ databases">
        <title>Genome analysis of myxobacterium Chondromyces crocatus Cm c5 reveals a high potential for natural compound synthesis and the genetic basis for the loss of fruiting body formation.</title>
        <authorList>
            <person name="Zaburannyi N."/>
            <person name="Bunk B."/>
            <person name="Maier J."/>
            <person name="Overmann J."/>
            <person name="Mueller R."/>
        </authorList>
    </citation>
    <scope>NUCLEOTIDE SEQUENCE [LARGE SCALE GENOMIC DNA]</scope>
    <source>
        <strain evidence="3 4">Cm c5</strain>
    </source>
</reference>
<feature type="transmembrane region" description="Helical" evidence="2">
    <location>
        <begin position="683"/>
        <end position="707"/>
    </location>
</feature>
<feature type="transmembrane region" description="Helical" evidence="2">
    <location>
        <begin position="620"/>
        <end position="645"/>
    </location>
</feature>